<protein>
    <recommendedName>
        <fullName evidence="6">Tellurium resistance protein</fullName>
    </recommendedName>
</protein>
<evidence type="ECO:0000313" key="5">
    <source>
        <dbReference type="Proteomes" id="UP000240624"/>
    </source>
</evidence>
<dbReference type="EMBL" id="PYGB01000002">
    <property type="protein sequence ID" value="PSK87892.1"/>
    <property type="molecule type" value="Genomic_DNA"/>
</dbReference>
<proteinExistence type="predicted"/>
<reference evidence="2 5" key="2">
    <citation type="submission" date="2018-03" db="EMBL/GenBank/DDBJ databases">
        <title>Genomic Encyclopedia of Archaeal and Bacterial Type Strains, Phase II (KMG-II): from individual species to whole genera.</title>
        <authorList>
            <person name="Goeker M."/>
        </authorList>
    </citation>
    <scope>NUCLEOTIDE SEQUENCE [LARGE SCALE GENOMIC DNA]</scope>
    <source>
        <strain evidence="2 5">DSM 29956</strain>
    </source>
</reference>
<dbReference type="OrthoDB" id="7869508at2"/>
<gene>
    <name evidence="2" type="ORF">CLV79_102383</name>
    <name evidence="3" type="ORF">LOS8367_01465</name>
</gene>
<evidence type="ECO:0000313" key="4">
    <source>
        <dbReference type="Proteomes" id="UP000193495"/>
    </source>
</evidence>
<accession>A0A1X6YZ05</accession>
<evidence type="ECO:0000313" key="2">
    <source>
        <dbReference type="EMBL" id="PSK87892.1"/>
    </source>
</evidence>
<dbReference type="RefSeq" id="WP_085895810.1">
    <property type="nucleotide sequence ID" value="NZ_FWFY01000003.1"/>
</dbReference>
<dbReference type="InterPro" id="IPR047784">
    <property type="entry name" value="TrgA"/>
</dbReference>
<keyword evidence="5" id="KW-1185">Reference proteome</keyword>
<reference evidence="3 4" key="1">
    <citation type="submission" date="2017-03" db="EMBL/GenBank/DDBJ databases">
        <authorList>
            <person name="Afonso C.L."/>
            <person name="Miller P.J."/>
            <person name="Scott M.A."/>
            <person name="Spackman E."/>
            <person name="Goraichik I."/>
            <person name="Dimitrov K.M."/>
            <person name="Suarez D.L."/>
            <person name="Swayne D.E."/>
        </authorList>
    </citation>
    <scope>NUCLEOTIDE SEQUENCE [LARGE SCALE GENOMIC DNA]</scope>
    <source>
        <strain evidence="3 4">CECT 8367</strain>
    </source>
</reference>
<keyword evidence="1" id="KW-0812">Transmembrane</keyword>
<dbReference type="EMBL" id="FWFY01000003">
    <property type="protein sequence ID" value="SLN35532.1"/>
    <property type="molecule type" value="Genomic_DNA"/>
</dbReference>
<dbReference type="Proteomes" id="UP000193495">
    <property type="component" value="Unassembled WGS sequence"/>
</dbReference>
<feature type="transmembrane region" description="Helical" evidence="1">
    <location>
        <begin position="124"/>
        <end position="141"/>
    </location>
</feature>
<evidence type="ECO:0000313" key="3">
    <source>
        <dbReference type="EMBL" id="SLN35532.1"/>
    </source>
</evidence>
<dbReference type="Proteomes" id="UP000240624">
    <property type="component" value="Unassembled WGS sequence"/>
</dbReference>
<dbReference type="NCBIfam" id="NF033773">
    <property type="entry name" value="tellur_TrgA"/>
    <property type="match status" value="1"/>
</dbReference>
<keyword evidence="1" id="KW-1133">Transmembrane helix</keyword>
<dbReference type="AlphaFoldDB" id="A0A1X6YZ05"/>
<evidence type="ECO:0008006" key="6">
    <source>
        <dbReference type="Google" id="ProtNLM"/>
    </source>
</evidence>
<keyword evidence="1" id="KW-0472">Membrane</keyword>
<feature type="transmembrane region" description="Helical" evidence="1">
    <location>
        <begin position="40"/>
        <end position="57"/>
    </location>
</feature>
<organism evidence="3 4">
    <name type="scientific">Limimaricola soesokkakensis</name>
    <dbReference type="NCBI Taxonomy" id="1343159"/>
    <lineage>
        <taxon>Bacteria</taxon>
        <taxon>Pseudomonadati</taxon>
        <taxon>Pseudomonadota</taxon>
        <taxon>Alphaproteobacteria</taxon>
        <taxon>Rhodobacterales</taxon>
        <taxon>Paracoccaceae</taxon>
        <taxon>Limimaricola</taxon>
    </lineage>
</organism>
<name>A0A1X6YZ05_9RHOB</name>
<sequence>MPTASKLVGALLFAALGFVASVLALPMLEGLTVNPNTPQINAVIGFCMGWFIAGPRAGGGFRDGMSNGITTTTIGLLTVLVTHGTIFALRASWRGRFRDPTDAMEAMVDFMLQSALRLVHPQEILLLGLGGIGIGLLLEFTHSRAR</sequence>
<evidence type="ECO:0000256" key="1">
    <source>
        <dbReference type="SAM" id="Phobius"/>
    </source>
</evidence>
<feature type="transmembrane region" description="Helical" evidence="1">
    <location>
        <begin position="69"/>
        <end position="89"/>
    </location>
</feature>